<protein>
    <recommendedName>
        <fullName evidence="5">Peptidase C39-like domain-containing protein</fullName>
    </recommendedName>
</protein>
<dbReference type="RefSeq" id="WP_089997638.1">
    <property type="nucleotide sequence ID" value="NZ_FBSY01000013.1"/>
</dbReference>
<feature type="compositionally biased region" description="Polar residues" evidence="2">
    <location>
        <begin position="142"/>
        <end position="175"/>
    </location>
</feature>
<dbReference type="EMBL" id="FBSY01000013">
    <property type="protein sequence ID" value="CUW13740.1"/>
    <property type="molecule type" value="Genomic_DNA"/>
</dbReference>
<keyword evidence="1" id="KW-0732">Signal</keyword>
<dbReference type="Proteomes" id="UP000199271">
    <property type="component" value="Unassembled WGS sequence"/>
</dbReference>
<reference evidence="3 4" key="1">
    <citation type="submission" date="2015-12" db="EMBL/GenBank/DDBJ databases">
        <authorList>
            <person name="Andreevskaya M."/>
        </authorList>
    </citation>
    <scope>NUCLEOTIDE SEQUENCE [LARGE SCALE GENOMIC DNA]</scope>
    <source>
        <strain evidence="3 4">C122c</strain>
    </source>
</reference>
<gene>
    <name evidence="3" type="ORF">C122C_0709</name>
</gene>
<evidence type="ECO:0008006" key="5">
    <source>
        <dbReference type="Google" id="ProtNLM"/>
    </source>
</evidence>
<dbReference type="Gene3D" id="3.90.70.10">
    <property type="entry name" value="Cysteine proteinases"/>
    <property type="match status" value="1"/>
</dbReference>
<feature type="compositionally biased region" description="Polar residues" evidence="2">
    <location>
        <begin position="50"/>
        <end position="66"/>
    </location>
</feature>
<sequence length="636" mass="70961">MIKGYKLYKVGKRLVTGVVLTTGIMTTFAINSASADTTLVSGSDSAVVKSDTNQSENQIATASSSVKEPDHIAMNSSKNSSDNIDNKVADSNITTTQNDKDKAQAEKQTTSNTDTTVNNDKETATNSSLSSSTVLSTDSNDKATNVTPSSEISTVPTSGKTDSSAQVQTQEPVKNGWINKNGTNQFYENGKIVVGEKNIDNYWYNFDKQGNYSVGLTNLLSKTVYYDNNGHMHYGYLKVDQTYMYFDEKDGHAVTGERDYGNGKMQYYGQDFKQIQNNYVRTNANTIYFFGTNGDAVKGIRNYDNGKMEYYSNNYNQVRNNYVRTNANTIYFFGTNGDAVKGIRNYDNGKMEYYSNNYNQVRNNYVRTNANTIYFFGTNGDAIKGIRNYDNGKMEYYGNNYNQVRNNYVRTNANTIYFFGANGDAVKGLRYYGSHPYQVEYYGNNYNQLRNTSIRVNGKKYDFGGNGDLIIAKKPVYFSQLDSRWSNHRFNDYSMGQAGCVPTSIAMVLNGSYGINVNPDDVKTVMNNLSQSSFGATGRDLINTITAYGRKVEQINTVERTANLLQQGVPVIFFVNVAGGIGHALTTYGYSNGATEVLDPYNRCYYNGWYDVSALSNNLSRDSSDWNAGRPVFAIM</sequence>
<evidence type="ECO:0000313" key="4">
    <source>
        <dbReference type="Proteomes" id="UP000199271"/>
    </source>
</evidence>
<feature type="compositionally biased region" description="Low complexity" evidence="2">
    <location>
        <begin position="109"/>
        <end position="118"/>
    </location>
</feature>
<name>A0ABP2B5V6_9LACO</name>
<evidence type="ECO:0000313" key="3">
    <source>
        <dbReference type="EMBL" id="CUW13740.1"/>
    </source>
</evidence>
<feature type="compositionally biased region" description="Low complexity" evidence="2">
    <location>
        <begin position="126"/>
        <end position="138"/>
    </location>
</feature>
<organism evidence="3 4">
    <name type="scientific">Leuconostoc gasicomitatum</name>
    <dbReference type="NCBI Taxonomy" id="115778"/>
    <lineage>
        <taxon>Bacteria</taxon>
        <taxon>Bacillati</taxon>
        <taxon>Bacillota</taxon>
        <taxon>Bacilli</taxon>
        <taxon>Lactobacillales</taxon>
        <taxon>Lactobacillaceae</taxon>
        <taxon>Leuconostoc</taxon>
        <taxon>Leuconostoc gelidum group</taxon>
    </lineage>
</organism>
<comment type="caution">
    <text evidence="3">The sequence shown here is derived from an EMBL/GenBank/DDBJ whole genome shotgun (WGS) entry which is preliminary data.</text>
</comment>
<dbReference type="InterPro" id="IPR006626">
    <property type="entry name" value="PbH1"/>
</dbReference>
<proteinExistence type="predicted"/>
<dbReference type="SUPFAM" id="SSF69360">
    <property type="entry name" value="Cell wall binding repeat"/>
    <property type="match status" value="2"/>
</dbReference>
<evidence type="ECO:0000256" key="2">
    <source>
        <dbReference type="SAM" id="MobiDB-lite"/>
    </source>
</evidence>
<dbReference type="SMART" id="SM00710">
    <property type="entry name" value="PbH1"/>
    <property type="match status" value="3"/>
</dbReference>
<accession>A0ABP2B5V6</accession>
<feature type="region of interest" description="Disordered" evidence="2">
    <location>
        <begin position="50"/>
        <end position="175"/>
    </location>
</feature>
<dbReference type="NCBIfam" id="TIGR03715">
    <property type="entry name" value="KxYKxGKxW"/>
    <property type="match status" value="1"/>
</dbReference>
<dbReference type="Gene3D" id="2.10.270.10">
    <property type="entry name" value="Cholin Binding"/>
    <property type="match status" value="4"/>
</dbReference>
<evidence type="ECO:0000256" key="1">
    <source>
        <dbReference type="ARBA" id="ARBA00022729"/>
    </source>
</evidence>
<dbReference type="InterPro" id="IPR022263">
    <property type="entry name" value="KxYKxGKxW"/>
</dbReference>
<keyword evidence="4" id="KW-1185">Reference proteome</keyword>